<dbReference type="SUPFAM" id="SSF52058">
    <property type="entry name" value="L domain-like"/>
    <property type="match status" value="1"/>
</dbReference>
<name>A0A7W8G8A6_9SPIR</name>
<comment type="subcellular location">
    <subcellularLocation>
        <location evidence="1">Cell envelope</location>
    </subcellularLocation>
</comment>
<dbReference type="AlphaFoldDB" id="A0A7W8G8A6"/>
<dbReference type="InterPro" id="IPR042229">
    <property type="entry name" value="Listeria/Bacterioides_rpt_sf"/>
</dbReference>
<sequence>MKFNKIASVFFSICAFLLFSCNNLTEKENLSDDGERLATLKISLADSSRTVLPQLGNLEDLSNFYLRGIISENDYYKNWEYNSNSYYRYENYENTLGYYTSFSDLQKAKINLNVGEWTFTLTAQKGGSTYKATKTQSIVQGENTISFELELFDSGTSKGSFSLSLDFSEAENADKVTSAKAVLQNINGNSVDGFETRNLSISDGKVCYSENALPVGSYRALITLYSDDLELLTWREIVVIASDLVSEAERIIDSLNEVYHITYVLNDNEDNKASFSDIPVESFNHLTQYFDLQEPNREYYYGFDGWYEDEDFSGEPITKIDTSRTENITLYAKWKELSHAATLAELSISDQYSYSIYDNAQDRNRITFSPDIHEYYIEYYCRTVRKYSGGKRIETVHGFSLDGRLIDSNATVTASSNTEISSNNDEFCLKEYSLDSTIQDVLLTITAQDGITRNTYIFHTKRMFHCNENLLSNTVVATDDYIDFSFNEYGNRIYHCELAEKLKDLTGITLELRNVKKSADNKCIVNKWAFKDCVALVGIALPVYVTTIYDSAFENCINLKSVIMPRNLTSIQPHAFTGASSLECIYLYDKLESLCGEAFSDTPKLISIYYTGTKEQWEKIQSVSALNWLGNSHNPVTVYCSDGEIVY</sequence>
<dbReference type="Gene3D" id="2.60.40.4270">
    <property type="entry name" value="Listeria-Bacteroides repeat domain"/>
    <property type="match status" value="1"/>
</dbReference>
<protein>
    <submittedName>
        <fullName evidence="2">Putative repeat protein (TIGR02543 family)</fullName>
    </submittedName>
</protein>
<evidence type="ECO:0000313" key="2">
    <source>
        <dbReference type="EMBL" id="MBB5225718.1"/>
    </source>
</evidence>
<dbReference type="EMBL" id="JACHFQ010000003">
    <property type="protein sequence ID" value="MBB5225718.1"/>
    <property type="molecule type" value="Genomic_DNA"/>
</dbReference>
<dbReference type="InterPro" id="IPR032675">
    <property type="entry name" value="LRR_dom_sf"/>
</dbReference>
<dbReference type="PROSITE" id="PS51257">
    <property type="entry name" value="PROKAR_LIPOPROTEIN"/>
    <property type="match status" value="1"/>
</dbReference>
<dbReference type="RefSeq" id="WP_184658270.1">
    <property type="nucleotide sequence ID" value="NZ_CP031518.1"/>
</dbReference>
<dbReference type="InterPro" id="IPR026906">
    <property type="entry name" value="LRR_5"/>
</dbReference>
<keyword evidence="3" id="KW-1185">Reference proteome</keyword>
<dbReference type="NCBIfam" id="TIGR02543">
    <property type="entry name" value="List_Bact_rpt"/>
    <property type="match status" value="1"/>
</dbReference>
<dbReference type="Pfam" id="PF09479">
    <property type="entry name" value="Flg_new"/>
    <property type="match status" value="1"/>
</dbReference>
<gene>
    <name evidence="2" type="ORF">HNP76_001075</name>
</gene>
<comment type="caution">
    <text evidence="2">The sequence shown here is derived from an EMBL/GenBank/DDBJ whole genome shotgun (WGS) entry which is preliminary data.</text>
</comment>
<evidence type="ECO:0000256" key="1">
    <source>
        <dbReference type="ARBA" id="ARBA00004196"/>
    </source>
</evidence>
<proteinExistence type="predicted"/>
<organism evidence="2 3">
    <name type="scientific">Treponema ruminis</name>
    <dbReference type="NCBI Taxonomy" id="744515"/>
    <lineage>
        <taxon>Bacteria</taxon>
        <taxon>Pseudomonadati</taxon>
        <taxon>Spirochaetota</taxon>
        <taxon>Spirochaetia</taxon>
        <taxon>Spirochaetales</taxon>
        <taxon>Treponemataceae</taxon>
        <taxon>Treponema</taxon>
    </lineage>
</organism>
<dbReference type="Proteomes" id="UP000518887">
    <property type="component" value="Unassembled WGS sequence"/>
</dbReference>
<reference evidence="2 3" key="1">
    <citation type="submission" date="2020-08" db="EMBL/GenBank/DDBJ databases">
        <title>Genomic Encyclopedia of Type Strains, Phase IV (KMG-IV): sequencing the most valuable type-strain genomes for metagenomic binning, comparative biology and taxonomic classification.</title>
        <authorList>
            <person name="Goeker M."/>
        </authorList>
    </citation>
    <scope>NUCLEOTIDE SEQUENCE [LARGE SCALE GENOMIC DNA]</scope>
    <source>
        <strain evidence="2 3">DSM 103462</strain>
    </source>
</reference>
<dbReference type="Gene3D" id="3.80.10.10">
    <property type="entry name" value="Ribonuclease Inhibitor"/>
    <property type="match status" value="1"/>
</dbReference>
<dbReference type="GO" id="GO:0030313">
    <property type="term" value="C:cell envelope"/>
    <property type="evidence" value="ECO:0007669"/>
    <property type="project" value="UniProtKB-SubCell"/>
</dbReference>
<accession>A0A7W8G8A6</accession>
<dbReference type="InterPro" id="IPR013378">
    <property type="entry name" value="InlB-like_B-rpt"/>
</dbReference>
<evidence type="ECO:0000313" key="3">
    <source>
        <dbReference type="Proteomes" id="UP000518887"/>
    </source>
</evidence>
<dbReference type="Pfam" id="PF13306">
    <property type="entry name" value="LRR_5"/>
    <property type="match status" value="1"/>
</dbReference>